<gene>
    <name evidence="2" type="ORF">NCTC13163_00265</name>
</gene>
<proteinExistence type="predicted"/>
<dbReference type="Proteomes" id="UP000254060">
    <property type="component" value="Unassembled WGS sequence"/>
</dbReference>
<dbReference type="OrthoDB" id="423921at2"/>
<dbReference type="SUPFAM" id="SSF55729">
    <property type="entry name" value="Acyl-CoA N-acyltransferases (Nat)"/>
    <property type="match status" value="1"/>
</dbReference>
<dbReference type="Pfam" id="PF00583">
    <property type="entry name" value="Acetyltransf_1"/>
    <property type="match status" value="1"/>
</dbReference>
<dbReference type="EMBL" id="UGGP01000001">
    <property type="protein sequence ID" value="STO06924.1"/>
    <property type="molecule type" value="Genomic_DNA"/>
</dbReference>
<feature type="domain" description="N-acetyltransferase" evidence="1">
    <location>
        <begin position="1"/>
        <end position="146"/>
    </location>
</feature>
<name>A0A377FQT6_9BACL</name>
<dbReference type="PROSITE" id="PS51186">
    <property type="entry name" value="GNAT"/>
    <property type="match status" value="1"/>
</dbReference>
<dbReference type="STRING" id="1397694.GCA_000702585_00784"/>
<dbReference type="GO" id="GO:0016747">
    <property type="term" value="F:acyltransferase activity, transferring groups other than amino-acyl groups"/>
    <property type="evidence" value="ECO:0007669"/>
    <property type="project" value="InterPro"/>
</dbReference>
<evidence type="ECO:0000313" key="2">
    <source>
        <dbReference type="EMBL" id="STO06924.1"/>
    </source>
</evidence>
<dbReference type="RefSeq" id="WP_029334112.1">
    <property type="nucleotide sequence ID" value="NZ_UGGP01000001.1"/>
</dbReference>
<sequence length="146" mass="16673">MNVQPMTDEDARAIQTWTYEAPYDFYNQTPSEAGIKELMAYQAVHETGELIGFYCLGRYAQVPNDTYVYDDTHIDLGLGMRPDLTGQGRGRRFLDAVLFEAKRAEKPVRLTVASFNRRAVRLYEGAGFRQIASFEKGTTRFLIMVN</sequence>
<dbReference type="InterPro" id="IPR016181">
    <property type="entry name" value="Acyl_CoA_acyltransferase"/>
</dbReference>
<organism evidence="2 3">
    <name type="scientific">Exiguobacterium aurantiacum</name>
    <dbReference type="NCBI Taxonomy" id="33987"/>
    <lineage>
        <taxon>Bacteria</taxon>
        <taxon>Bacillati</taxon>
        <taxon>Bacillota</taxon>
        <taxon>Bacilli</taxon>
        <taxon>Bacillales</taxon>
        <taxon>Bacillales Family XII. Incertae Sedis</taxon>
        <taxon>Exiguobacterium</taxon>
    </lineage>
</organism>
<evidence type="ECO:0000313" key="3">
    <source>
        <dbReference type="Proteomes" id="UP000254060"/>
    </source>
</evidence>
<dbReference type="Gene3D" id="3.40.630.30">
    <property type="match status" value="1"/>
</dbReference>
<protein>
    <submittedName>
        <fullName evidence="2">Predicted acetyltransferase</fullName>
    </submittedName>
</protein>
<accession>A0A377FQT6</accession>
<dbReference type="AlphaFoldDB" id="A0A377FQT6"/>
<reference evidence="2 3" key="1">
    <citation type="submission" date="2018-06" db="EMBL/GenBank/DDBJ databases">
        <authorList>
            <consortium name="Pathogen Informatics"/>
            <person name="Doyle S."/>
        </authorList>
    </citation>
    <scope>NUCLEOTIDE SEQUENCE [LARGE SCALE GENOMIC DNA]</scope>
    <source>
        <strain evidence="2 3">NCTC13163</strain>
    </source>
</reference>
<evidence type="ECO:0000259" key="1">
    <source>
        <dbReference type="PROSITE" id="PS51186"/>
    </source>
</evidence>
<dbReference type="InterPro" id="IPR000182">
    <property type="entry name" value="GNAT_dom"/>
</dbReference>
<keyword evidence="2" id="KW-0808">Transferase</keyword>
<dbReference type="CDD" id="cd04301">
    <property type="entry name" value="NAT_SF"/>
    <property type="match status" value="1"/>
</dbReference>